<proteinExistence type="predicted"/>
<comment type="caution">
    <text evidence="1">The sequence shown here is derived from an EMBL/GenBank/DDBJ whole genome shotgun (WGS) entry which is preliminary data.</text>
</comment>
<dbReference type="AlphaFoldDB" id="A0A6M0K373"/>
<evidence type="ECO:0000313" key="2">
    <source>
        <dbReference type="Proteomes" id="UP000483379"/>
    </source>
</evidence>
<keyword evidence="2" id="KW-1185">Reference proteome</keyword>
<name>A0A6M0K373_9GAMM</name>
<sequence length="77" mass="8055">MISSVGQAGVAGMHAGMEGLRQNAAEIANARREDGSSVRDIAKPLVEQTENVRQVEASAKVFQTSDEALGTLIDTVA</sequence>
<reference evidence="1 2" key="1">
    <citation type="submission" date="2020-02" db="EMBL/GenBank/DDBJ databases">
        <title>Genome sequences of Thiorhodococcus mannitoliphagus and Thiorhodococcus minor, purple sulfur photosynthetic bacteria in the gammaproteobacterial family, Chromatiaceae.</title>
        <authorList>
            <person name="Aviles F.A."/>
            <person name="Meyer T.E."/>
            <person name="Kyndt J.A."/>
        </authorList>
    </citation>
    <scope>NUCLEOTIDE SEQUENCE [LARGE SCALE GENOMIC DNA]</scope>
    <source>
        <strain evidence="1 2">DSM 11518</strain>
    </source>
</reference>
<dbReference type="RefSeq" id="WP_164454302.1">
    <property type="nucleotide sequence ID" value="NZ_JAAIJQ010000064.1"/>
</dbReference>
<organism evidence="1 2">
    <name type="scientific">Thiorhodococcus minor</name>
    <dbReference type="NCBI Taxonomy" id="57489"/>
    <lineage>
        <taxon>Bacteria</taxon>
        <taxon>Pseudomonadati</taxon>
        <taxon>Pseudomonadota</taxon>
        <taxon>Gammaproteobacteria</taxon>
        <taxon>Chromatiales</taxon>
        <taxon>Chromatiaceae</taxon>
        <taxon>Thiorhodococcus</taxon>
    </lineage>
</organism>
<protein>
    <recommendedName>
        <fullName evidence="3">Flagellar biosynthesis protein FlgE</fullName>
    </recommendedName>
</protein>
<evidence type="ECO:0000313" key="1">
    <source>
        <dbReference type="EMBL" id="NEV63839.1"/>
    </source>
</evidence>
<dbReference type="Proteomes" id="UP000483379">
    <property type="component" value="Unassembled WGS sequence"/>
</dbReference>
<accession>A0A6M0K373</accession>
<evidence type="ECO:0008006" key="3">
    <source>
        <dbReference type="Google" id="ProtNLM"/>
    </source>
</evidence>
<gene>
    <name evidence="1" type="ORF">G3446_18430</name>
</gene>
<dbReference type="EMBL" id="JAAIJQ010000064">
    <property type="protein sequence ID" value="NEV63839.1"/>
    <property type="molecule type" value="Genomic_DNA"/>
</dbReference>